<sequence>MDEVFRALADPSRRRLLDSLQRTNGQTLRELCGELDMTRQSVSKHLAILEDAALITTTRRGREKLHHLNTAPIAAITDRWISRYHQHHTRALHELKHTLENPVPDTDFVYQTHIATTPDQLWQALTSPEFTRQYWGVSLRSDWKPGSQITWEDNAATISDPDQIVLEADPPRRLAYTWHTFTPDWATGAGIDEDLRARLAAEPRSRVVFDIEPATAGTVQLTVTHTGFTTDSTLRPMISQGWPALLSSLKTLLETGQPLPQD</sequence>
<organism evidence="3 4">
    <name type="scientific">Saccharopolyspora terrae</name>
    <dbReference type="NCBI Taxonomy" id="2530384"/>
    <lineage>
        <taxon>Bacteria</taxon>
        <taxon>Bacillati</taxon>
        <taxon>Actinomycetota</taxon>
        <taxon>Actinomycetes</taxon>
        <taxon>Pseudonocardiales</taxon>
        <taxon>Pseudonocardiaceae</taxon>
        <taxon>Saccharopolyspora</taxon>
    </lineage>
</organism>
<proteinExistence type="inferred from homology"/>
<dbReference type="CDD" id="cd00090">
    <property type="entry name" value="HTH_ARSR"/>
    <property type="match status" value="1"/>
</dbReference>
<evidence type="ECO:0000313" key="4">
    <source>
        <dbReference type="Proteomes" id="UP000295674"/>
    </source>
</evidence>
<accession>A0A4R4VFV9</accession>
<dbReference type="NCBIfam" id="NF033788">
    <property type="entry name" value="HTH_metalloreg"/>
    <property type="match status" value="1"/>
</dbReference>
<dbReference type="SUPFAM" id="SSF55961">
    <property type="entry name" value="Bet v1-like"/>
    <property type="match status" value="1"/>
</dbReference>
<reference evidence="3 4" key="1">
    <citation type="submission" date="2019-03" db="EMBL/GenBank/DDBJ databases">
        <title>Draft genome sequences of novel Actinobacteria.</title>
        <authorList>
            <person name="Sahin N."/>
            <person name="Ay H."/>
            <person name="Saygin H."/>
        </authorList>
    </citation>
    <scope>NUCLEOTIDE SEQUENCE [LARGE SCALE GENOMIC DNA]</scope>
    <source>
        <strain evidence="3 4">16K309</strain>
    </source>
</reference>
<gene>
    <name evidence="3" type="ORF">E1181_30830</name>
</gene>
<dbReference type="InterPro" id="IPR036388">
    <property type="entry name" value="WH-like_DNA-bd_sf"/>
</dbReference>
<name>A0A4R4VFV9_9PSEU</name>
<evidence type="ECO:0000256" key="1">
    <source>
        <dbReference type="ARBA" id="ARBA00006817"/>
    </source>
</evidence>
<dbReference type="SMART" id="SM00418">
    <property type="entry name" value="HTH_ARSR"/>
    <property type="match status" value="1"/>
</dbReference>
<dbReference type="EMBL" id="SMKS01000126">
    <property type="protein sequence ID" value="TDC98589.1"/>
    <property type="molecule type" value="Genomic_DNA"/>
</dbReference>
<dbReference type="Pfam" id="PF08327">
    <property type="entry name" value="AHSA1"/>
    <property type="match status" value="1"/>
</dbReference>
<dbReference type="InterPro" id="IPR011991">
    <property type="entry name" value="ArsR-like_HTH"/>
</dbReference>
<dbReference type="Proteomes" id="UP000295674">
    <property type="component" value="Unassembled WGS sequence"/>
</dbReference>
<evidence type="ECO:0000259" key="2">
    <source>
        <dbReference type="PROSITE" id="PS50987"/>
    </source>
</evidence>
<comment type="caution">
    <text evidence="3">The sequence shown here is derived from an EMBL/GenBank/DDBJ whole genome shotgun (WGS) entry which is preliminary data.</text>
</comment>
<dbReference type="Pfam" id="PF12840">
    <property type="entry name" value="HTH_20"/>
    <property type="match status" value="1"/>
</dbReference>
<keyword evidence="4" id="KW-1185">Reference proteome</keyword>
<evidence type="ECO:0000313" key="3">
    <source>
        <dbReference type="EMBL" id="TDC98589.1"/>
    </source>
</evidence>
<dbReference type="InterPro" id="IPR001845">
    <property type="entry name" value="HTH_ArsR_DNA-bd_dom"/>
</dbReference>
<protein>
    <submittedName>
        <fullName evidence="3">Metalloregulator ArsR/SmtB family transcription factor</fullName>
    </submittedName>
</protein>
<dbReference type="OrthoDB" id="9815653at2"/>
<dbReference type="InterPro" id="IPR023393">
    <property type="entry name" value="START-like_dom_sf"/>
</dbReference>
<dbReference type="PROSITE" id="PS50987">
    <property type="entry name" value="HTH_ARSR_2"/>
    <property type="match status" value="1"/>
</dbReference>
<dbReference type="Gene3D" id="3.30.530.20">
    <property type="match status" value="1"/>
</dbReference>
<dbReference type="RefSeq" id="WP_132679929.1">
    <property type="nucleotide sequence ID" value="NZ_SMKS01000126.1"/>
</dbReference>
<dbReference type="GO" id="GO:0003700">
    <property type="term" value="F:DNA-binding transcription factor activity"/>
    <property type="evidence" value="ECO:0007669"/>
    <property type="project" value="InterPro"/>
</dbReference>
<dbReference type="Gene3D" id="1.10.10.10">
    <property type="entry name" value="Winged helix-like DNA-binding domain superfamily/Winged helix DNA-binding domain"/>
    <property type="match status" value="1"/>
</dbReference>
<dbReference type="PANTHER" id="PTHR38600">
    <property type="entry name" value="TRANSCRIPTIONAL REGULATORY PROTEIN"/>
    <property type="match status" value="1"/>
</dbReference>
<dbReference type="PANTHER" id="PTHR38600:SF1">
    <property type="entry name" value="TRANSCRIPTIONAL REGULATORY PROTEIN"/>
    <property type="match status" value="1"/>
</dbReference>
<dbReference type="InterPro" id="IPR013538">
    <property type="entry name" value="ASHA1/2-like_C"/>
</dbReference>
<dbReference type="InterPro" id="IPR036390">
    <property type="entry name" value="WH_DNA-bd_sf"/>
</dbReference>
<comment type="similarity">
    <text evidence="1">Belongs to the AHA1 family.</text>
</comment>
<dbReference type="SUPFAM" id="SSF46785">
    <property type="entry name" value="Winged helix' DNA-binding domain"/>
    <property type="match status" value="1"/>
</dbReference>
<dbReference type="CDD" id="cd08893">
    <property type="entry name" value="SRPBCC_CalC_Aha1-like_GntR-HTH"/>
    <property type="match status" value="1"/>
</dbReference>
<dbReference type="AlphaFoldDB" id="A0A4R4VFV9"/>
<feature type="domain" description="HTH arsR-type" evidence="2">
    <location>
        <begin position="1"/>
        <end position="88"/>
    </location>
</feature>
<dbReference type="PRINTS" id="PR00778">
    <property type="entry name" value="HTHARSR"/>
</dbReference>